<evidence type="ECO:0000313" key="6">
    <source>
        <dbReference type="EMBL" id="TNV77282.1"/>
    </source>
</evidence>
<dbReference type="OrthoDB" id="387093at2759"/>
<dbReference type="SMART" id="SM00645">
    <property type="entry name" value="Pept_C1"/>
    <property type="match status" value="1"/>
</dbReference>
<feature type="domain" description="Peptidase C1A papain C-terminal" evidence="4">
    <location>
        <begin position="136"/>
        <end position="356"/>
    </location>
</feature>
<keyword evidence="7" id="KW-1185">Reference proteome</keyword>
<dbReference type="InterPro" id="IPR013128">
    <property type="entry name" value="Peptidase_C1A"/>
</dbReference>
<organism evidence="6 7">
    <name type="scientific">Halteria grandinella</name>
    <dbReference type="NCBI Taxonomy" id="5974"/>
    <lineage>
        <taxon>Eukaryota</taxon>
        <taxon>Sar</taxon>
        <taxon>Alveolata</taxon>
        <taxon>Ciliophora</taxon>
        <taxon>Intramacronucleata</taxon>
        <taxon>Spirotrichea</taxon>
        <taxon>Stichotrichia</taxon>
        <taxon>Sporadotrichida</taxon>
        <taxon>Halteriidae</taxon>
        <taxon>Halteria</taxon>
    </lineage>
</organism>
<evidence type="ECO:0000256" key="1">
    <source>
        <dbReference type="ARBA" id="ARBA00008455"/>
    </source>
</evidence>
<dbReference type="Proteomes" id="UP000785679">
    <property type="component" value="Unassembled WGS sequence"/>
</dbReference>
<keyword evidence="2" id="KW-0865">Zymogen</keyword>
<sequence length="356" mass="40080">MKKSIVLSLLCVVSFASNSHRQPYQSAAEYQYSQRQFIVDVPKTQQDADFLRFVDKFGKQYTSQTDFAFRREIYRRNMVLLEQARERIGKESTLVLGVTRFADQTPIEMQAQMKYKAPYGREANKRLDQETSVGAIPETFDWRANGAVTPAKDQNGCGASWAYATSSAIESKWFMLTNNLLTISSQQLVDCVPKTNPPNGCDATLSLADVSAYINEPDQNLETTQFYPDLGYSSSECRADPQQVAVTLQQYQIQSSANNLMIKTGIVNNGPLLAIAGVGLEFMFYQSGIMDLKNTYFLAYQPLLIIGYGKEGTTEYWIAKNSFGQLWGENGFIRVKLIEGGTDVLFLQESQFTYYA</sequence>
<evidence type="ECO:0000256" key="3">
    <source>
        <dbReference type="SAM" id="SignalP"/>
    </source>
</evidence>
<dbReference type="GO" id="GO:0008234">
    <property type="term" value="F:cysteine-type peptidase activity"/>
    <property type="evidence" value="ECO:0007669"/>
    <property type="project" value="InterPro"/>
</dbReference>
<keyword evidence="3" id="KW-0732">Signal</keyword>
<dbReference type="PANTHER" id="PTHR12411">
    <property type="entry name" value="CYSTEINE PROTEASE FAMILY C1-RELATED"/>
    <property type="match status" value="1"/>
</dbReference>
<reference evidence="6" key="1">
    <citation type="submission" date="2019-06" db="EMBL/GenBank/DDBJ databases">
        <authorList>
            <person name="Zheng W."/>
        </authorList>
    </citation>
    <scope>NUCLEOTIDE SEQUENCE</scope>
    <source>
        <strain evidence="6">QDHG01</strain>
    </source>
</reference>
<accession>A0A8J8T046</accession>
<dbReference type="CDD" id="cd02248">
    <property type="entry name" value="Peptidase_C1A"/>
    <property type="match status" value="1"/>
</dbReference>
<dbReference type="InterPro" id="IPR039417">
    <property type="entry name" value="Peptidase_C1A_papain-like"/>
</dbReference>
<protein>
    <submittedName>
        <fullName evidence="6">Uncharacterized protein</fullName>
    </submittedName>
</protein>
<dbReference type="AlphaFoldDB" id="A0A8J8T046"/>
<dbReference type="SMART" id="SM00848">
    <property type="entry name" value="Inhibitor_I29"/>
    <property type="match status" value="1"/>
</dbReference>
<comment type="similarity">
    <text evidence="1">Belongs to the peptidase C1 family.</text>
</comment>
<dbReference type="Gene3D" id="3.90.70.10">
    <property type="entry name" value="Cysteine proteinases"/>
    <property type="match status" value="1"/>
</dbReference>
<proteinExistence type="inferred from homology"/>
<name>A0A8J8T046_HALGN</name>
<evidence type="ECO:0000259" key="4">
    <source>
        <dbReference type="SMART" id="SM00645"/>
    </source>
</evidence>
<dbReference type="InterPro" id="IPR013201">
    <property type="entry name" value="Prot_inhib_I29"/>
</dbReference>
<dbReference type="SUPFAM" id="SSF54001">
    <property type="entry name" value="Cysteine proteinases"/>
    <property type="match status" value="1"/>
</dbReference>
<evidence type="ECO:0000313" key="7">
    <source>
        <dbReference type="Proteomes" id="UP000785679"/>
    </source>
</evidence>
<dbReference type="EMBL" id="RRYP01012178">
    <property type="protein sequence ID" value="TNV77282.1"/>
    <property type="molecule type" value="Genomic_DNA"/>
</dbReference>
<comment type="caution">
    <text evidence="6">The sequence shown here is derived from an EMBL/GenBank/DDBJ whole genome shotgun (WGS) entry which is preliminary data.</text>
</comment>
<evidence type="ECO:0000256" key="2">
    <source>
        <dbReference type="ARBA" id="ARBA00023145"/>
    </source>
</evidence>
<dbReference type="Pfam" id="PF00112">
    <property type="entry name" value="Peptidase_C1"/>
    <property type="match status" value="1"/>
</dbReference>
<dbReference type="Pfam" id="PF08246">
    <property type="entry name" value="Inhibitor_I29"/>
    <property type="match status" value="1"/>
</dbReference>
<feature type="signal peptide" evidence="3">
    <location>
        <begin position="1"/>
        <end position="21"/>
    </location>
</feature>
<dbReference type="InterPro" id="IPR000668">
    <property type="entry name" value="Peptidase_C1A_C"/>
</dbReference>
<dbReference type="InterPro" id="IPR038765">
    <property type="entry name" value="Papain-like_cys_pep_sf"/>
</dbReference>
<evidence type="ECO:0000259" key="5">
    <source>
        <dbReference type="SMART" id="SM00848"/>
    </source>
</evidence>
<dbReference type="GO" id="GO:0006508">
    <property type="term" value="P:proteolysis"/>
    <property type="evidence" value="ECO:0007669"/>
    <property type="project" value="InterPro"/>
</dbReference>
<gene>
    <name evidence="6" type="ORF">FGO68_gene5551</name>
</gene>
<feature type="chain" id="PRO_5035268898" evidence="3">
    <location>
        <begin position="22"/>
        <end position="356"/>
    </location>
</feature>
<feature type="domain" description="Cathepsin propeptide inhibitor" evidence="5">
    <location>
        <begin position="50"/>
        <end position="109"/>
    </location>
</feature>